<name>A0ABD3BSB3_9LAMI</name>
<evidence type="ECO:0000256" key="1">
    <source>
        <dbReference type="SAM" id="MobiDB-lite"/>
    </source>
</evidence>
<gene>
    <name evidence="2" type="ORF">CASFOL_034512</name>
    <name evidence="3" type="ORF">CASFOL_034515</name>
</gene>
<feature type="region of interest" description="Disordered" evidence="1">
    <location>
        <begin position="1"/>
        <end position="54"/>
    </location>
</feature>
<proteinExistence type="predicted"/>
<sequence length="54" mass="5878">METSRAEASASPRSSSATKTTTLQRLRHSGSGYGAATRRLRSDLSHRRGPSSFR</sequence>
<organism evidence="2 4">
    <name type="scientific">Castilleja foliolosa</name>
    <dbReference type="NCBI Taxonomy" id="1961234"/>
    <lineage>
        <taxon>Eukaryota</taxon>
        <taxon>Viridiplantae</taxon>
        <taxon>Streptophyta</taxon>
        <taxon>Embryophyta</taxon>
        <taxon>Tracheophyta</taxon>
        <taxon>Spermatophyta</taxon>
        <taxon>Magnoliopsida</taxon>
        <taxon>eudicotyledons</taxon>
        <taxon>Gunneridae</taxon>
        <taxon>Pentapetalae</taxon>
        <taxon>asterids</taxon>
        <taxon>lamiids</taxon>
        <taxon>Lamiales</taxon>
        <taxon>Orobanchaceae</taxon>
        <taxon>Pedicularideae</taxon>
        <taxon>Castillejinae</taxon>
        <taxon>Castilleja</taxon>
    </lineage>
</organism>
<reference evidence="2 4" key="1">
    <citation type="journal article" date="2024" name="IScience">
        <title>Strigolactones Initiate the Formation of Haustorium-like Structures in Castilleja.</title>
        <authorList>
            <person name="Buerger M."/>
            <person name="Peterson D."/>
            <person name="Chory J."/>
        </authorList>
    </citation>
    <scope>NUCLEOTIDE SEQUENCE</scope>
    <source>
        <strain evidence="2">Tecolote</strain>
        <tissue evidence="2">Flower</tissue>
    </source>
</reference>
<reference evidence="2" key="2">
    <citation type="submission" date="2024-11" db="EMBL/GenBank/DDBJ databases">
        <authorList>
            <person name="Burger M."/>
            <person name="Chory J."/>
        </authorList>
    </citation>
    <scope>NUCLEOTIDE SEQUENCE</scope>
    <source>
        <strain evidence="2">Tecolote</strain>
        <tissue evidence="2">Flower</tissue>
    </source>
</reference>
<protein>
    <submittedName>
        <fullName evidence="2">Uncharacterized protein</fullName>
    </submittedName>
</protein>
<dbReference type="Proteomes" id="UP001632038">
    <property type="component" value="Unassembled WGS sequence"/>
</dbReference>
<dbReference type="EMBL" id="JAVIJP010000066">
    <property type="protein sequence ID" value="KAL3619600.1"/>
    <property type="molecule type" value="Genomic_DNA"/>
</dbReference>
<evidence type="ECO:0000313" key="3">
    <source>
        <dbReference type="EMBL" id="KAL3619603.1"/>
    </source>
</evidence>
<dbReference type="EMBL" id="JAVIJP010000066">
    <property type="protein sequence ID" value="KAL3619603.1"/>
    <property type="molecule type" value="Genomic_DNA"/>
</dbReference>
<comment type="caution">
    <text evidence="2">The sequence shown here is derived from an EMBL/GenBank/DDBJ whole genome shotgun (WGS) entry which is preliminary data.</text>
</comment>
<accession>A0ABD3BSB3</accession>
<evidence type="ECO:0000313" key="2">
    <source>
        <dbReference type="EMBL" id="KAL3619600.1"/>
    </source>
</evidence>
<dbReference type="AlphaFoldDB" id="A0ABD3BSB3"/>
<feature type="compositionally biased region" description="Low complexity" evidence="1">
    <location>
        <begin position="1"/>
        <end position="22"/>
    </location>
</feature>
<keyword evidence="4" id="KW-1185">Reference proteome</keyword>
<evidence type="ECO:0000313" key="4">
    <source>
        <dbReference type="Proteomes" id="UP001632038"/>
    </source>
</evidence>